<gene>
    <name evidence="1" type="ORF">V9T40_008099</name>
</gene>
<sequence length="126" mass="14628">MINELESWLECKRQDRPFKYCASFELFDVLAYQQPPSSSAPPSAQMRSSAEPVNVVRCINPLYGRERTNISRLALRLLRPADNTNYLHVRKHNIIIYAAGRFIQAHFYSRRSRVAEEESPQKNATE</sequence>
<organism evidence="1 2">
    <name type="scientific">Parthenolecanium corni</name>
    <dbReference type="NCBI Taxonomy" id="536013"/>
    <lineage>
        <taxon>Eukaryota</taxon>
        <taxon>Metazoa</taxon>
        <taxon>Ecdysozoa</taxon>
        <taxon>Arthropoda</taxon>
        <taxon>Hexapoda</taxon>
        <taxon>Insecta</taxon>
        <taxon>Pterygota</taxon>
        <taxon>Neoptera</taxon>
        <taxon>Paraneoptera</taxon>
        <taxon>Hemiptera</taxon>
        <taxon>Sternorrhyncha</taxon>
        <taxon>Coccoidea</taxon>
        <taxon>Coccidae</taxon>
        <taxon>Parthenolecanium</taxon>
    </lineage>
</organism>
<proteinExistence type="predicted"/>
<dbReference type="EMBL" id="JBBCAQ010000008">
    <property type="protein sequence ID" value="KAK7602510.1"/>
    <property type="molecule type" value="Genomic_DNA"/>
</dbReference>
<keyword evidence="2" id="KW-1185">Reference proteome</keyword>
<evidence type="ECO:0000313" key="2">
    <source>
        <dbReference type="Proteomes" id="UP001367676"/>
    </source>
</evidence>
<dbReference type="Proteomes" id="UP001367676">
    <property type="component" value="Unassembled WGS sequence"/>
</dbReference>
<name>A0AAN9Y9K2_9HEMI</name>
<accession>A0AAN9Y9K2</accession>
<comment type="caution">
    <text evidence="1">The sequence shown here is derived from an EMBL/GenBank/DDBJ whole genome shotgun (WGS) entry which is preliminary data.</text>
</comment>
<dbReference type="AlphaFoldDB" id="A0AAN9Y9K2"/>
<reference evidence="1 2" key="1">
    <citation type="submission" date="2024-03" db="EMBL/GenBank/DDBJ databases">
        <title>Adaptation during the transition from Ophiocordyceps entomopathogen to insect associate is accompanied by gene loss and intensified selection.</title>
        <authorList>
            <person name="Ward C.M."/>
            <person name="Onetto C.A."/>
            <person name="Borneman A.R."/>
        </authorList>
    </citation>
    <scope>NUCLEOTIDE SEQUENCE [LARGE SCALE GENOMIC DNA]</scope>
    <source>
        <strain evidence="1">AWRI1</strain>
        <tissue evidence="1">Single Adult Female</tissue>
    </source>
</reference>
<evidence type="ECO:0000313" key="1">
    <source>
        <dbReference type="EMBL" id="KAK7602510.1"/>
    </source>
</evidence>
<protein>
    <submittedName>
        <fullName evidence="1">Uncharacterized protein</fullName>
    </submittedName>
</protein>